<dbReference type="InterPro" id="IPR047710">
    <property type="entry name" value="Transpos_IS5-like"/>
</dbReference>
<feature type="compositionally biased region" description="Basic and acidic residues" evidence="1">
    <location>
        <begin position="127"/>
        <end position="137"/>
    </location>
</feature>
<evidence type="ECO:0000313" key="5">
    <source>
        <dbReference type="Proteomes" id="UP000396862"/>
    </source>
</evidence>
<protein>
    <submittedName>
        <fullName evidence="4">Transposase</fullName>
    </submittedName>
</protein>
<dbReference type="InterPro" id="IPR008490">
    <property type="entry name" value="Transposase_InsH_N"/>
</dbReference>
<organism evidence="4 5">
    <name type="scientific">Prolixibacter denitrificans</name>
    <dbReference type="NCBI Taxonomy" id="1541063"/>
    <lineage>
        <taxon>Bacteria</taxon>
        <taxon>Pseudomonadati</taxon>
        <taxon>Bacteroidota</taxon>
        <taxon>Bacteroidia</taxon>
        <taxon>Marinilabiliales</taxon>
        <taxon>Prolixibacteraceae</taxon>
        <taxon>Prolixibacter</taxon>
    </lineage>
</organism>
<dbReference type="NCBIfam" id="NF033578">
    <property type="entry name" value="transpos_IS5_1"/>
    <property type="match status" value="1"/>
</dbReference>
<feature type="domain" description="Transposase DDE" evidence="3">
    <location>
        <begin position="350"/>
        <end position="440"/>
    </location>
</feature>
<dbReference type="InterPro" id="IPR025668">
    <property type="entry name" value="Tnp_DDE_dom"/>
</dbReference>
<dbReference type="Pfam" id="PF05598">
    <property type="entry name" value="DUF772"/>
    <property type="match status" value="1"/>
</dbReference>
<evidence type="ECO:0000259" key="3">
    <source>
        <dbReference type="Pfam" id="PF13586"/>
    </source>
</evidence>
<dbReference type="EMBL" id="BLAU01000001">
    <property type="protein sequence ID" value="GET23046.1"/>
    <property type="molecule type" value="Genomic_DNA"/>
</dbReference>
<evidence type="ECO:0000256" key="1">
    <source>
        <dbReference type="SAM" id="MobiDB-lite"/>
    </source>
</evidence>
<dbReference type="RefSeq" id="WP_106543948.1">
    <property type="nucleotide sequence ID" value="NZ_BLAU01000001.1"/>
</dbReference>
<evidence type="ECO:0000313" key="4">
    <source>
        <dbReference type="EMBL" id="GET23046.1"/>
    </source>
</evidence>
<gene>
    <name evidence="4" type="ORF">JCM18694_32920</name>
</gene>
<dbReference type="PANTHER" id="PTHR33803:SF3">
    <property type="entry name" value="BLL1974 PROTEIN"/>
    <property type="match status" value="1"/>
</dbReference>
<name>A0ABQ0ZNM8_9BACT</name>
<reference evidence="4 5" key="1">
    <citation type="submission" date="2019-10" db="EMBL/GenBank/DDBJ databases">
        <title>Prolixibacter strains distinguished by the presence of nitrate reductase genes were adept at nitrate-dependent anaerobic corrosion of metallic iron and carbon steel.</title>
        <authorList>
            <person name="Iino T."/>
            <person name="Shono N."/>
            <person name="Ito K."/>
            <person name="Nakamura R."/>
            <person name="Sueoka K."/>
            <person name="Harayama S."/>
            <person name="Ohkuma M."/>
        </authorList>
    </citation>
    <scope>NUCLEOTIDE SEQUENCE [LARGE SCALE GENOMIC DNA]</scope>
    <source>
        <strain evidence="4 5">MIC1-1</strain>
    </source>
</reference>
<feature type="domain" description="Transposase InsH N-terminal" evidence="2">
    <location>
        <begin position="14"/>
        <end position="107"/>
    </location>
</feature>
<accession>A0ABQ0ZNM8</accession>
<evidence type="ECO:0000259" key="2">
    <source>
        <dbReference type="Pfam" id="PF05598"/>
    </source>
</evidence>
<sequence>MKIWEFKTPFQMNLDPNNRWVVLAQRLPWDTMAGLYLSKMHSTMGAPTVDARIVIGAVIIKHKLNLSDQETIATIQENVYMQYFLGLEAYTPDKVFDSSLFVKIRERLGAADFDQFVQELIRMEQEAGKKRAGKQENDNEQPPTHQGSLKVDATVADAEIKYPTDLDLLNGSREKSEELIDQLSKLLPNQIKPRTYRRVARKEYLKVALKKRKSRKVLRQGIRRQLQYLRRNLGHIDRLQEQLTDKGLARREYDYLEVIRRVYSQQREMYRQEKNSCAHRIVSIHQPHVRPIVRGKAKARVEFGAKLGVSLWNGYARIDRISWEAYNEAEDLKTQVERYRELMGYYPERVLADKIYLNRENREWLKKLRIQVVGKPLGRPSRFSQSKSARRKLAREMAKRNQVEGKFGEGKRRYQLNKIKAKSAQTAESWIGAIFLVMNLARWSRTFAWLYARITIFIRVRIENDRLSANNRMSKTCFCFAIN</sequence>
<feature type="region of interest" description="Disordered" evidence="1">
    <location>
        <begin position="127"/>
        <end position="150"/>
    </location>
</feature>
<dbReference type="PANTHER" id="PTHR33803">
    <property type="entry name" value="IS1478 TRANSPOSASE"/>
    <property type="match status" value="1"/>
</dbReference>
<dbReference type="Proteomes" id="UP000396862">
    <property type="component" value="Unassembled WGS sequence"/>
</dbReference>
<comment type="caution">
    <text evidence="4">The sequence shown here is derived from an EMBL/GenBank/DDBJ whole genome shotgun (WGS) entry which is preliminary data.</text>
</comment>
<keyword evidence="5" id="KW-1185">Reference proteome</keyword>
<dbReference type="Pfam" id="PF13586">
    <property type="entry name" value="DDE_Tnp_1_2"/>
    <property type="match status" value="1"/>
</dbReference>
<proteinExistence type="predicted"/>